<accession>A0ABQ2TNG2</accession>
<organism evidence="2 3">
    <name type="scientific">Streptomyces badius</name>
    <dbReference type="NCBI Taxonomy" id="1941"/>
    <lineage>
        <taxon>Bacteria</taxon>
        <taxon>Bacillati</taxon>
        <taxon>Actinomycetota</taxon>
        <taxon>Actinomycetes</taxon>
        <taxon>Kitasatosporales</taxon>
        <taxon>Streptomycetaceae</taxon>
        <taxon>Streptomyces</taxon>
    </lineage>
</organism>
<feature type="compositionally biased region" description="Low complexity" evidence="1">
    <location>
        <begin position="269"/>
        <end position="294"/>
    </location>
</feature>
<keyword evidence="3" id="KW-1185">Reference proteome</keyword>
<dbReference type="Proteomes" id="UP000659767">
    <property type="component" value="Unassembled WGS sequence"/>
</dbReference>
<sequence length="412" mass="41438">MAGRRATVSGGVIRSGRTAAGREGGRTAASALFPVPSVGRPGTERPPRGAPEPPEPDELPEPPESDDPDRSDDMDEPARAEELDEVADPAADGVGDPEPAVFAGPDIDPDRAACADPDASTDRAGPTGPAVPDAAVRPVEAVERDTYTVPGAPGDDDRSAGSKAPDDWFPGLGAPEDDRPPGLGALDDDPGPAPGAPSADDCDVAPEARDEDGFPGPAGPDDDRLVADRPPEAADRRTGGDPGPGFLAPVSAPVPVPRADVLPAEADGRPVAGPRGAAGSSASAGRTARSSSGPPGDAEGRAEPGRATPWMRPTGADGRTAWPSSPPRDGFCQEARRERNRSPSLTPIEDRATVTDGGATRRHPPSQPPSPSTPPPAPPDAAPPAGPAGTADTSSRTPPPRVSLSRGGAAGP</sequence>
<reference evidence="3" key="1">
    <citation type="journal article" date="2019" name="Int. J. Syst. Evol. Microbiol.">
        <title>The Global Catalogue of Microorganisms (GCM) 10K type strain sequencing project: providing services to taxonomists for standard genome sequencing and annotation.</title>
        <authorList>
            <consortium name="The Broad Institute Genomics Platform"/>
            <consortium name="The Broad Institute Genome Sequencing Center for Infectious Disease"/>
            <person name="Wu L."/>
            <person name="Ma J."/>
        </authorList>
    </citation>
    <scope>NUCLEOTIDE SEQUENCE [LARGE SCALE GENOMIC DNA]</scope>
    <source>
        <strain evidence="3">JCM 4350</strain>
    </source>
</reference>
<protein>
    <submittedName>
        <fullName evidence="2">Uncharacterized protein</fullName>
    </submittedName>
</protein>
<gene>
    <name evidence="2" type="ORF">GCM10010253_64250</name>
</gene>
<feature type="region of interest" description="Disordered" evidence="1">
    <location>
        <begin position="1"/>
        <end position="412"/>
    </location>
</feature>
<dbReference type="EMBL" id="BMSZ01000027">
    <property type="protein sequence ID" value="GGS80636.1"/>
    <property type="molecule type" value="Genomic_DNA"/>
</dbReference>
<evidence type="ECO:0000256" key="1">
    <source>
        <dbReference type="SAM" id="MobiDB-lite"/>
    </source>
</evidence>
<proteinExistence type="predicted"/>
<name>A0ABQ2TNG2_STRBA</name>
<evidence type="ECO:0000313" key="3">
    <source>
        <dbReference type="Proteomes" id="UP000659767"/>
    </source>
</evidence>
<evidence type="ECO:0000313" key="2">
    <source>
        <dbReference type="EMBL" id="GGS80636.1"/>
    </source>
</evidence>
<feature type="compositionally biased region" description="Pro residues" evidence="1">
    <location>
        <begin position="365"/>
        <end position="386"/>
    </location>
</feature>
<feature type="compositionally biased region" description="Basic and acidic residues" evidence="1">
    <location>
        <begin position="221"/>
        <end position="239"/>
    </location>
</feature>
<feature type="compositionally biased region" description="Basic and acidic residues" evidence="1">
    <location>
        <begin position="155"/>
        <end position="166"/>
    </location>
</feature>
<feature type="compositionally biased region" description="Low complexity" evidence="1">
    <location>
        <begin position="14"/>
        <end position="31"/>
    </location>
</feature>
<feature type="compositionally biased region" description="Acidic residues" evidence="1">
    <location>
        <begin position="54"/>
        <end position="75"/>
    </location>
</feature>
<feature type="compositionally biased region" description="Low complexity" evidence="1">
    <location>
        <begin position="248"/>
        <end position="261"/>
    </location>
</feature>
<comment type="caution">
    <text evidence="2">The sequence shown here is derived from an EMBL/GenBank/DDBJ whole genome shotgun (WGS) entry which is preliminary data.</text>
</comment>